<evidence type="ECO:0000313" key="4">
    <source>
        <dbReference type="Proteomes" id="UP000183047"/>
    </source>
</evidence>
<dbReference type="OrthoDB" id="9792479at2"/>
<keyword evidence="4" id="KW-1185">Reference proteome</keyword>
<feature type="region of interest" description="Disordered" evidence="1">
    <location>
        <begin position="142"/>
        <end position="219"/>
    </location>
</feature>
<dbReference type="Proteomes" id="UP000183047">
    <property type="component" value="Unassembled WGS sequence"/>
</dbReference>
<evidence type="ECO:0008006" key="5">
    <source>
        <dbReference type="Google" id="ProtNLM"/>
    </source>
</evidence>
<evidence type="ECO:0000256" key="2">
    <source>
        <dbReference type="SAM" id="Phobius"/>
    </source>
</evidence>
<keyword evidence="2" id="KW-0812">Transmembrane</keyword>
<feature type="compositionally biased region" description="Acidic residues" evidence="1">
    <location>
        <begin position="179"/>
        <end position="196"/>
    </location>
</feature>
<feature type="compositionally biased region" description="Basic and acidic residues" evidence="1">
    <location>
        <begin position="149"/>
        <end position="178"/>
    </location>
</feature>
<evidence type="ECO:0000313" key="3">
    <source>
        <dbReference type="EMBL" id="SCX83526.1"/>
    </source>
</evidence>
<feature type="transmembrane region" description="Helical" evidence="2">
    <location>
        <begin position="6"/>
        <end position="25"/>
    </location>
</feature>
<dbReference type="AlphaFoldDB" id="A0A1G5B0B0"/>
<name>A0A1G5B0B0_9FIRM</name>
<dbReference type="Gene3D" id="3.30.1490.480">
    <property type="entry name" value="Endolytic murein transglycosylase"/>
    <property type="match status" value="1"/>
</dbReference>
<reference evidence="4" key="1">
    <citation type="submission" date="2016-10" db="EMBL/GenBank/DDBJ databases">
        <authorList>
            <person name="Varghese N."/>
            <person name="Submissions S."/>
        </authorList>
    </citation>
    <scope>NUCLEOTIDE SEQUENCE [LARGE SCALE GENOMIC DNA]</scope>
    <source>
        <strain evidence="4">XBD2006</strain>
    </source>
</reference>
<accession>A0A1G5B0B0</accession>
<keyword evidence="2" id="KW-0472">Membrane</keyword>
<dbReference type="EMBL" id="FMUR01000004">
    <property type="protein sequence ID" value="SCX83526.1"/>
    <property type="molecule type" value="Genomic_DNA"/>
</dbReference>
<keyword evidence="2" id="KW-1133">Transmembrane helix</keyword>
<evidence type="ECO:0000256" key="1">
    <source>
        <dbReference type="SAM" id="MobiDB-lite"/>
    </source>
</evidence>
<gene>
    <name evidence="3" type="ORF">SAMN02910451_00461</name>
</gene>
<proteinExistence type="predicted"/>
<sequence length="277" mass="28815">MKLKYYLRGIGLGVIITAIIMGFALGAGKAPISDAEVIEKAKGLGMVEGGVLSDYSDEDASGEDMLPEDAGVSASADKMINTASGADGGPSFKDTSASNSATAASVADIKADADKKVEADTGIGSPAVANGISGAAYKNSSAAASLSSKDLKDADKNKDKDKDKNKEKPVIDNKKKEEVTEEPEEASEEPAEEPNNTEENTQPEPTPAEPVSVQVTISGGSSSDKVAKILYDAGLVDDAVKFNRFLIESHLDTRIHSGNKNIMKGASYEDIAKAITQ</sequence>
<protein>
    <recommendedName>
        <fullName evidence="5">YceG-like family protein</fullName>
    </recommendedName>
</protein>
<organism evidence="3 4">
    <name type="scientific">Butyrivibrio hungatei</name>
    <dbReference type="NCBI Taxonomy" id="185008"/>
    <lineage>
        <taxon>Bacteria</taxon>
        <taxon>Bacillati</taxon>
        <taxon>Bacillota</taxon>
        <taxon>Clostridia</taxon>
        <taxon>Lachnospirales</taxon>
        <taxon>Lachnospiraceae</taxon>
        <taxon>Butyrivibrio</taxon>
    </lineage>
</organism>
<dbReference type="RefSeq" id="WP_074461257.1">
    <property type="nucleotide sequence ID" value="NZ_FMUR01000004.1"/>
</dbReference>